<organism evidence="11 12">
    <name type="scientific">Roseburia lenta</name>
    <dbReference type="NCBI Taxonomy" id="2763061"/>
    <lineage>
        <taxon>Bacteria</taxon>
        <taxon>Bacillati</taxon>
        <taxon>Bacillota</taxon>
        <taxon>Clostridia</taxon>
        <taxon>Lachnospirales</taxon>
        <taxon>Lachnospiraceae</taxon>
        <taxon>Roseburia</taxon>
    </lineage>
</organism>
<dbReference type="Gene3D" id="3.30.70.560">
    <property type="entry name" value="7,8-Dihydro-6-hydroxymethylpterin-pyrophosphokinase HPPK"/>
    <property type="match status" value="1"/>
</dbReference>
<dbReference type="InterPro" id="IPR035907">
    <property type="entry name" value="Hppk_sf"/>
</dbReference>
<dbReference type="PANTHER" id="PTHR43071:SF1">
    <property type="entry name" value="2-AMINO-4-HYDROXY-6-HYDROXYMETHYLDIHYDROPTERIDINE PYROPHOSPHOKINASE"/>
    <property type="match status" value="1"/>
</dbReference>
<proteinExistence type="inferred from homology"/>
<gene>
    <name evidence="11" type="primary">folK</name>
    <name evidence="11" type="ORF">H8R94_00360</name>
</gene>
<keyword evidence="9" id="KW-0456">Lyase</keyword>
<keyword evidence="7" id="KW-0067">ATP-binding</keyword>
<keyword evidence="8 9" id="KW-0289">Folate biosynthesis</keyword>
<keyword evidence="5" id="KW-0547">Nucleotide-binding</keyword>
<dbReference type="NCBIfam" id="TIGR00526">
    <property type="entry name" value="folB_dom"/>
    <property type="match status" value="1"/>
</dbReference>
<evidence type="ECO:0000259" key="10">
    <source>
        <dbReference type="PROSITE" id="PS00794"/>
    </source>
</evidence>
<dbReference type="InterPro" id="IPR006156">
    <property type="entry name" value="Dihydroneopterin_aldolase"/>
</dbReference>
<dbReference type="Gene3D" id="3.30.1130.10">
    <property type="match status" value="1"/>
</dbReference>
<evidence type="ECO:0000256" key="8">
    <source>
        <dbReference type="ARBA" id="ARBA00022909"/>
    </source>
</evidence>
<comment type="catalytic activity">
    <reaction evidence="1">
        <text>6-hydroxymethyl-7,8-dihydropterin + ATP = (7,8-dihydropterin-6-yl)methyl diphosphate + AMP + H(+)</text>
        <dbReference type="Rhea" id="RHEA:11412"/>
        <dbReference type="ChEBI" id="CHEBI:15378"/>
        <dbReference type="ChEBI" id="CHEBI:30616"/>
        <dbReference type="ChEBI" id="CHEBI:44841"/>
        <dbReference type="ChEBI" id="CHEBI:72950"/>
        <dbReference type="ChEBI" id="CHEBI:456215"/>
        <dbReference type="EC" id="2.7.6.3"/>
    </reaction>
</comment>
<keyword evidence="4 11" id="KW-0808">Transferase</keyword>
<comment type="function">
    <text evidence="9">Catalyzes the conversion of 7,8-dihydroneopterin to 6-hydroxymethyl-7,8-dihydropterin.</text>
</comment>
<reference evidence="11 12" key="1">
    <citation type="submission" date="2020-08" db="EMBL/GenBank/DDBJ databases">
        <title>Genome public.</title>
        <authorList>
            <person name="Liu C."/>
            <person name="Sun Q."/>
        </authorList>
    </citation>
    <scope>NUCLEOTIDE SEQUENCE [LARGE SCALE GENOMIC DNA]</scope>
    <source>
        <strain evidence="11 12">NSJ-9</strain>
    </source>
</reference>
<evidence type="ECO:0000256" key="1">
    <source>
        <dbReference type="ARBA" id="ARBA00000198"/>
    </source>
</evidence>
<evidence type="ECO:0000256" key="6">
    <source>
        <dbReference type="ARBA" id="ARBA00022777"/>
    </source>
</evidence>
<dbReference type="GO" id="GO:0003848">
    <property type="term" value="F:2-amino-4-hydroxy-6-hydroxymethyldihydropteridine diphosphokinase activity"/>
    <property type="evidence" value="ECO:0007669"/>
    <property type="project" value="UniProtKB-EC"/>
</dbReference>
<comment type="pathway">
    <text evidence="9">Cofactor biosynthesis; tetrahydrofolate biosynthesis; 2-amino-4-hydroxy-6-hydroxymethyl-7,8-dihydropteridine diphosphate from 7,8-dihydroneopterin triphosphate: step 3/4.</text>
</comment>
<evidence type="ECO:0000256" key="4">
    <source>
        <dbReference type="ARBA" id="ARBA00022679"/>
    </source>
</evidence>
<evidence type="ECO:0000313" key="12">
    <source>
        <dbReference type="Proteomes" id="UP000643810"/>
    </source>
</evidence>
<comment type="catalytic activity">
    <reaction evidence="9">
        <text>7,8-dihydroneopterin = 6-hydroxymethyl-7,8-dihydropterin + glycolaldehyde</text>
        <dbReference type="Rhea" id="RHEA:10540"/>
        <dbReference type="ChEBI" id="CHEBI:17001"/>
        <dbReference type="ChEBI" id="CHEBI:17071"/>
        <dbReference type="ChEBI" id="CHEBI:44841"/>
        <dbReference type="EC" id="4.1.2.25"/>
    </reaction>
</comment>
<dbReference type="EC" id="2.7.6.3" evidence="9"/>
<dbReference type="EC" id="4.1.2.25" evidence="9"/>
<dbReference type="SUPFAM" id="SSF55083">
    <property type="entry name" value="6-hydroxymethyl-7,8-dihydropterin pyrophosphokinase, HPPK"/>
    <property type="match status" value="1"/>
</dbReference>
<name>A0ABR7GCA3_9FIRM</name>
<dbReference type="CDD" id="cd00534">
    <property type="entry name" value="DHNA_DHNTPE"/>
    <property type="match status" value="1"/>
</dbReference>
<evidence type="ECO:0000256" key="7">
    <source>
        <dbReference type="ARBA" id="ARBA00022840"/>
    </source>
</evidence>
<dbReference type="InterPro" id="IPR043133">
    <property type="entry name" value="GTP-CH-I_C/QueF"/>
</dbReference>
<keyword evidence="6" id="KW-0418">Kinase</keyword>
<dbReference type="PROSITE" id="PS00794">
    <property type="entry name" value="HPPK"/>
    <property type="match status" value="1"/>
</dbReference>
<dbReference type="SMART" id="SM00905">
    <property type="entry name" value="FolB"/>
    <property type="match status" value="1"/>
</dbReference>
<dbReference type="RefSeq" id="WP_186853571.1">
    <property type="nucleotide sequence ID" value="NZ_JACOPG010000001.1"/>
</dbReference>
<dbReference type="Proteomes" id="UP000643810">
    <property type="component" value="Unassembled WGS sequence"/>
</dbReference>
<feature type="domain" description="7,8-dihydro-6-hydroxymethylpterin-pyrophosphokinase" evidence="10">
    <location>
        <begin position="206"/>
        <end position="217"/>
    </location>
</feature>
<dbReference type="NCBIfam" id="TIGR01498">
    <property type="entry name" value="folK"/>
    <property type="match status" value="1"/>
</dbReference>
<evidence type="ECO:0000256" key="5">
    <source>
        <dbReference type="ARBA" id="ARBA00022741"/>
    </source>
</evidence>
<comment type="pathway">
    <text evidence="2">Cofactor biosynthesis; tetrahydrofolate biosynthesis; 2-amino-4-hydroxy-6-hydroxymethyl-7,8-dihydropteridine diphosphate from 7,8-dihydroneopterin triphosphate: step 4/4.</text>
</comment>
<dbReference type="EMBL" id="JACOPG010000001">
    <property type="protein sequence ID" value="MBC5685073.1"/>
    <property type="molecule type" value="Genomic_DNA"/>
</dbReference>
<evidence type="ECO:0000256" key="9">
    <source>
        <dbReference type="RuleBase" id="RU362079"/>
    </source>
</evidence>
<sequence length="275" mass="31480">MEQIIVEGLEVFGYHGVYEQEKEEGQIFVVNCWIDTSFAGAIHSDDLSNTVDYGNVCLFIKKYFAENAHDLLEKVADELATSIMYAFPGVQKLVLEIKKPHAPIPMEFANVGVKVEKAWHQVALAIGSNMGDKEKYLTDAMEELISDPNVRNVIVSDYIETEPYGYVDQDKFLNGAATIETLLSPEDLLAFLHRIEEKADRKREIHWGPRTLDLDILLYDDSCIHTKDLIVPHIDMCNRMFVLEPLMQIAPGLVHPVRRRTIYDLYYMLKEKENA</sequence>
<evidence type="ECO:0000256" key="2">
    <source>
        <dbReference type="ARBA" id="ARBA00005051"/>
    </source>
</evidence>
<comment type="similarity">
    <text evidence="3">In the N-terminal section; belongs to the DHNA family.</text>
</comment>
<dbReference type="Pfam" id="PF01288">
    <property type="entry name" value="HPPK"/>
    <property type="match status" value="1"/>
</dbReference>
<accession>A0ABR7GCA3</accession>
<dbReference type="InterPro" id="IPR000550">
    <property type="entry name" value="Hppk"/>
</dbReference>
<dbReference type="PANTHER" id="PTHR43071">
    <property type="entry name" value="2-AMINO-4-HYDROXY-6-HYDROXYMETHYLDIHYDROPTERIDINE PYROPHOSPHOKINASE"/>
    <property type="match status" value="1"/>
</dbReference>
<dbReference type="SUPFAM" id="SSF55620">
    <property type="entry name" value="Tetrahydrobiopterin biosynthesis enzymes-like"/>
    <property type="match status" value="1"/>
</dbReference>
<dbReference type="CDD" id="cd00483">
    <property type="entry name" value="HPPK"/>
    <property type="match status" value="1"/>
</dbReference>
<comment type="similarity">
    <text evidence="9">Belongs to the DHNA family.</text>
</comment>
<keyword evidence="12" id="KW-1185">Reference proteome</keyword>
<dbReference type="InterPro" id="IPR006157">
    <property type="entry name" value="FolB_dom"/>
</dbReference>
<dbReference type="NCBIfam" id="TIGR00525">
    <property type="entry name" value="folB"/>
    <property type="match status" value="1"/>
</dbReference>
<evidence type="ECO:0000313" key="11">
    <source>
        <dbReference type="EMBL" id="MBC5685073.1"/>
    </source>
</evidence>
<dbReference type="Pfam" id="PF02152">
    <property type="entry name" value="FolB"/>
    <property type="match status" value="1"/>
</dbReference>
<comment type="caution">
    <text evidence="11">The sequence shown here is derived from an EMBL/GenBank/DDBJ whole genome shotgun (WGS) entry which is preliminary data.</text>
</comment>
<protein>
    <recommendedName>
        <fullName evidence="9">Bifunctional folate synthesis protein</fullName>
    </recommendedName>
    <domain>
        <recommendedName>
            <fullName evidence="9">Dihydroneopterin aldolase</fullName>
            <shortName evidence="9">DHNA</shortName>
            <ecNumber evidence="9">4.1.2.25</ecNumber>
        </recommendedName>
        <alternativeName>
            <fullName evidence="9">7,8-dihydroneopterin aldolase</fullName>
        </alternativeName>
    </domain>
    <domain>
        <recommendedName>
            <fullName evidence="9">2-amino-4-hydroxy-6-hydroxymethyldihydropteridine pyrophosphokinase</fullName>
            <ecNumber evidence="9">2.7.6.3</ecNumber>
        </recommendedName>
        <alternativeName>
            <fullName evidence="9">6-hydroxymethyl-7,8-dihydropterin pyrophosphokinase</fullName>
            <shortName evidence="9">PPPK</shortName>
        </alternativeName>
        <alternativeName>
            <fullName evidence="9">7,8-dihydro-6-hydroxymethylpterin pyrophosphokinase</fullName>
            <shortName evidence="9">HPPK</shortName>
        </alternativeName>
    </domain>
</protein>
<evidence type="ECO:0000256" key="3">
    <source>
        <dbReference type="ARBA" id="ARBA00009640"/>
    </source>
</evidence>